<dbReference type="InterPro" id="IPR034660">
    <property type="entry name" value="DinB/YfiT-like"/>
</dbReference>
<dbReference type="AlphaFoldDB" id="G6Y819"/>
<gene>
    <name evidence="1" type="ORF">MEA186_10425</name>
</gene>
<dbReference type="EMBL" id="AGSN01000085">
    <property type="protein sequence ID" value="EHH12253.1"/>
    <property type="molecule type" value="Genomic_DNA"/>
</dbReference>
<evidence type="ECO:0000313" key="1">
    <source>
        <dbReference type="EMBL" id="EHH12253.1"/>
    </source>
</evidence>
<name>G6Y819_9HYPH</name>
<keyword evidence="2" id="KW-1185">Reference proteome</keyword>
<dbReference type="Proteomes" id="UP000002949">
    <property type="component" value="Unassembled WGS sequence"/>
</dbReference>
<reference evidence="1 2" key="1">
    <citation type="journal article" date="2012" name="J. Bacteriol.">
        <title>Draft Genome Sequence of Plant Growth-Promoting Rhizobium Mesorhizobium amorphae, Isolated from Zinc-Lead Mine Tailings.</title>
        <authorList>
            <person name="Hao X."/>
            <person name="Lin Y."/>
            <person name="Johnstone L."/>
            <person name="Baltrus D.A."/>
            <person name="Miller S.J."/>
            <person name="Wei G."/>
            <person name="Rensing C."/>
        </authorList>
    </citation>
    <scope>NUCLEOTIDE SEQUENCE [LARGE SCALE GENOMIC DNA]</scope>
    <source>
        <strain evidence="1 2">CCNWGS0123</strain>
    </source>
</reference>
<proteinExistence type="predicted"/>
<dbReference type="SUPFAM" id="SSF109854">
    <property type="entry name" value="DinB/YfiT-like putative metalloenzymes"/>
    <property type="match status" value="1"/>
</dbReference>
<protein>
    <submittedName>
        <fullName evidence="1">DinB family protein</fullName>
    </submittedName>
</protein>
<sequence>MSALVLLRSLFTYQAWANDELLEKLASLDSHAHGKERHAAIRLLNHNLVVSKIFAAHLTGVRHGYSADNTEDTPALDALRTDVAAVDRWYLDYLETVAPDHLSEPVPFVFTDGDIDVAPGDADPCHHPWRLPSRRDRAPALADFHRTAMGHVRRSSPPDRAFAPPAGGDRATKRLIVIEVSA</sequence>
<evidence type="ECO:0000313" key="2">
    <source>
        <dbReference type="Proteomes" id="UP000002949"/>
    </source>
</evidence>
<organism evidence="1 2">
    <name type="scientific">Mesorhizobium amorphae CCNWGS0123</name>
    <dbReference type="NCBI Taxonomy" id="1082933"/>
    <lineage>
        <taxon>Bacteria</taxon>
        <taxon>Pseudomonadati</taxon>
        <taxon>Pseudomonadota</taxon>
        <taxon>Alphaproteobacteria</taxon>
        <taxon>Hyphomicrobiales</taxon>
        <taxon>Phyllobacteriaceae</taxon>
        <taxon>Mesorhizobium</taxon>
    </lineage>
</organism>
<dbReference type="Gene3D" id="1.20.120.450">
    <property type="entry name" value="dinb family like domain"/>
    <property type="match status" value="1"/>
</dbReference>
<accession>G6Y819</accession>
<dbReference type="eggNOG" id="COG2318">
    <property type="taxonomic scope" value="Bacteria"/>
</dbReference>